<gene>
    <name evidence="8" type="ORF">BD410DRAFT_766980</name>
</gene>
<dbReference type="InterPro" id="IPR011009">
    <property type="entry name" value="Kinase-like_dom_sf"/>
</dbReference>
<dbReference type="GO" id="GO:0010506">
    <property type="term" value="P:regulation of autophagy"/>
    <property type="evidence" value="ECO:0007669"/>
    <property type="project" value="InterPro"/>
</dbReference>
<dbReference type="SMART" id="SM00220">
    <property type="entry name" value="S_TKc"/>
    <property type="match status" value="1"/>
</dbReference>
<keyword evidence="4 8" id="KW-0418">Kinase</keyword>
<evidence type="ECO:0000313" key="9">
    <source>
        <dbReference type="Proteomes" id="UP000294933"/>
    </source>
</evidence>
<proteinExistence type="predicted"/>
<keyword evidence="5 6" id="KW-0067">ATP-binding</keyword>
<dbReference type="GO" id="GO:0000045">
    <property type="term" value="P:autophagosome assembly"/>
    <property type="evidence" value="ECO:0007669"/>
    <property type="project" value="TreeGrafter"/>
</dbReference>
<evidence type="ECO:0000256" key="3">
    <source>
        <dbReference type="ARBA" id="ARBA00022741"/>
    </source>
</evidence>
<dbReference type="GO" id="GO:0005776">
    <property type="term" value="C:autophagosome"/>
    <property type="evidence" value="ECO:0007669"/>
    <property type="project" value="TreeGrafter"/>
</dbReference>
<dbReference type="InterPro" id="IPR045269">
    <property type="entry name" value="Atg1-like"/>
</dbReference>
<evidence type="ECO:0000259" key="7">
    <source>
        <dbReference type="PROSITE" id="PS50011"/>
    </source>
</evidence>
<dbReference type="PROSITE" id="PS00108">
    <property type="entry name" value="PROTEIN_KINASE_ST"/>
    <property type="match status" value="1"/>
</dbReference>
<reference evidence="8 9" key="1">
    <citation type="submission" date="2018-06" db="EMBL/GenBank/DDBJ databases">
        <title>A transcriptomic atlas of mushroom development highlights an independent origin of complex multicellularity.</title>
        <authorList>
            <consortium name="DOE Joint Genome Institute"/>
            <person name="Krizsan K."/>
            <person name="Almasi E."/>
            <person name="Merenyi Z."/>
            <person name="Sahu N."/>
            <person name="Viragh M."/>
            <person name="Koszo T."/>
            <person name="Mondo S."/>
            <person name="Kiss B."/>
            <person name="Balint B."/>
            <person name="Kues U."/>
            <person name="Barry K."/>
            <person name="Hegedus J.C."/>
            <person name="Henrissat B."/>
            <person name="Johnson J."/>
            <person name="Lipzen A."/>
            <person name="Ohm R."/>
            <person name="Nagy I."/>
            <person name="Pangilinan J."/>
            <person name="Yan J."/>
            <person name="Xiong Y."/>
            <person name="Grigoriev I.V."/>
            <person name="Hibbett D.S."/>
            <person name="Nagy L.G."/>
        </authorList>
    </citation>
    <scope>NUCLEOTIDE SEQUENCE [LARGE SCALE GENOMIC DNA]</scope>
    <source>
        <strain evidence="8 9">SZMC22713</strain>
    </source>
</reference>
<dbReference type="SUPFAM" id="SSF56112">
    <property type="entry name" value="Protein kinase-like (PK-like)"/>
    <property type="match status" value="1"/>
</dbReference>
<dbReference type="Gene3D" id="1.10.510.10">
    <property type="entry name" value="Transferase(Phosphotransferase) domain 1"/>
    <property type="match status" value="1"/>
</dbReference>
<sequence>MSATMSATSAAGKPIVSSHIPDLEGITLDNGRLILRHILGRGAWGVVYLAETANPPPGEEPKRFAVKCVVTKNISDDHFTNLAREVVLLGKCSSASEHILTLHDVIGEEDGDLAFLVTDYCENDLLTALNSNQIGGQIDSIKSIFLQLLDAVEACHDLEVYHRDIKPENILLTNDGTKVVLADFGFATSDKWSKEFGIGTPEFMSPECLGGFQGLTGQYPTAEGDIWALGVVLVNLVSGHLPWTKAALGNNSFWSYLTEPEDFWRKFSFSAEFSDLLTCIFTPFARNRITIPQLRARFQLLAHFYEENPVPAIPVLRIPADLPVTMKREVRGDDPTGSVTSELVDMHISNGVVDVRIAHSEVQPSLSARLENDSFVFCHSPSPSATSIAMASQSSFLSDMTSIFNGIVSMCDSEFESEPESSGPCTPLESIPGSNVTFCDGEDLQWPSDNTRLVHNVAARLRCTIREKTRSLQFWKRKSESKTSVDVSESCRHHSSKFRNAAKLVGSLVRIRSRETDSRNTR</sequence>
<feature type="domain" description="Protein kinase" evidence="7">
    <location>
        <begin position="33"/>
        <end position="306"/>
    </location>
</feature>
<dbReference type="GO" id="GO:0004674">
    <property type="term" value="F:protein serine/threonine kinase activity"/>
    <property type="evidence" value="ECO:0007669"/>
    <property type="project" value="UniProtKB-EC"/>
</dbReference>
<dbReference type="GO" id="GO:0016020">
    <property type="term" value="C:membrane"/>
    <property type="evidence" value="ECO:0007669"/>
    <property type="project" value="TreeGrafter"/>
</dbReference>
<dbReference type="GO" id="GO:0005524">
    <property type="term" value="F:ATP binding"/>
    <property type="evidence" value="ECO:0007669"/>
    <property type="project" value="UniProtKB-UniRule"/>
</dbReference>
<dbReference type="GO" id="GO:0005829">
    <property type="term" value="C:cytosol"/>
    <property type="evidence" value="ECO:0007669"/>
    <property type="project" value="TreeGrafter"/>
</dbReference>
<dbReference type="GO" id="GO:0000407">
    <property type="term" value="C:phagophore assembly site"/>
    <property type="evidence" value="ECO:0007669"/>
    <property type="project" value="TreeGrafter"/>
</dbReference>
<organism evidence="8 9">
    <name type="scientific">Rickenella mellea</name>
    <dbReference type="NCBI Taxonomy" id="50990"/>
    <lineage>
        <taxon>Eukaryota</taxon>
        <taxon>Fungi</taxon>
        <taxon>Dikarya</taxon>
        <taxon>Basidiomycota</taxon>
        <taxon>Agaricomycotina</taxon>
        <taxon>Agaricomycetes</taxon>
        <taxon>Hymenochaetales</taxon>
        <taxon>Rickenellaceae</taxon>
        <taxon>Rickenella</taxon>
    </lineage>
</organism>
<evidence type="ECO:0000313" key="8">
    <source>
        <dbReference type="EMBL" id="TDL24513.1"/>
    </source>
</evidence>
<dbReference type="InterPro" id="IPR017441">
    <property type="entry name" value="Protein_kinase_ATP_BS"/>
</dbReference>
<dbReference type="STRING" id="50990.A0A4Y7QA20"/>
<dbReference type="PANTHER" id="PTHR24348">
    <property type="entry name" value="SERINE/THREONINE-PROTEIN KINASE UNC-51-RELATED"/>
    <property type="match status" value="1"/>
</dbReference>
<evidence type="ECO:0000256" key="4">
    <source>
        <dbReference type="ARBA" id="ARBA00022777"/>
    </source>
</evidence>
<evidence type="ECO:0000256" key="6">
    <source>
        <dbReference type="PROSITE-ProRule" id="PRU10141"/>
    </source>
</evidence>
<dbReference type="Proteomes" id="UP000294933">
    <property type="component" value="Unassembled WGS sequence"/>
</dbReference>
<dbReference type="Pfam" id="PF00069">
    <property type="entry name" value="Pkinase"/>
    <property type="match status" value="1"/>
</dbReference>
<name>A0A4Y7QA20_9AGAM</name>
<dbReference type="PROSITE" id="PS00107">
    <property type="entry name" value="PROTEIN_KINASE_ATP"/>
    <property type="match status" value="1"/>
</dbReference>
<keyword evidence="3 6" id="KW-0547">Nucleotide-binding</keyword>
<accession>A0A4Y7QA20</accession>
<keyword evidence="2" id="KW-0808">Transferase</keyword>
<dbReference type="PROSITE" id="PS50011">
    <property type="entry name" value="PROTEIN_KINASE_DOM"/>
    <property type="match status" value="1"/>
</dbReference>
<protein>
    <recommendedName>
        <fullName evidence="1">non-specific serine/threonine protein kinase</fullName>
        <ecNumber evidence="1">2.7.11.1</ecNumber>
    </recommendedName>
</protein>
<keyword evidence="9" id="KW-1185">Reference proteome</keyword>
<dbReference type="EMBL" id="ML170166">
    <property type="protein sequence ID" value="TDL24513.1"/>
    <property type="molecule type" value="Genomic_DNA"/>
</dbReference>
<dbReference type="AlphaFoldDB" id="A0A4Y7QA20"/>
<evidence type="ECO:0000256" key="1">
    <source>
        <dbReference type="ARBA" id="ARBA00012513"/>
    </source>
</evidence>
<dbReference type="InterPro" id="IPR000719">
    <property type="entry name" value="Prot_kinase_dom"/>
</dbReference>
<feature type="binding site" evidence="6">
    <location>
        <position position="67"/>
    </location>
    <ligand>
        <name>ATP</name>
        <dbReference type="ChEBI" id="CHEBI:30616"/>
    </ligand>
</feature>
<evidence type="ECO:0000256" key="5">
    <source>
        <dbReference type="ARBA" id="ARBA00022840"/>
    </source>
</evidence>
<dbReference type="PANTHER" id="PTHR24348:SF22">
    <property type="entry name" value="NON-SPECIFIC SERINE_THREONINE PROTEIN KINASE"/>
    <property type="match status" value="1"/>
</dbReference>
<dbReference type="EC" id="2.7.11.1" evidence="1"/>
<dbReference type="InterPro" id="IPR008271">
    <property type="entry name" value="Ser/Thr_kinase_AS"/>
</dbReference>
<evidence type="ECO:0000256" key="2">
    <source>
        <dbReference type="ARBA" id="ARBA00022679"/>
    </source>
</evidence>
<dbReference type="OrthoDB" id="541276at2759"/>
<dbReference type="VEuPathDB" id="FungiDB:BD410DRAFT_766980"/>